<dbReference type="AlphaFoldDB" id="A0A9N9KWI7"/>
<sequence>MSGDLLRLAPSPQTSLVVVSTVVTTVALLSLARKTLNPTPPKIIVSPRDSLLPDLSKEEQESLPYPPDIFPGARDVESPYGTIRVYEWGPESGRKVLLIHGISTPCVSLGSISRLLVEKKNCRVMLLDLWGRGYSDSPDLPYDSRLYTTEILLALTSSPLAWTPDGFSIIGYSLGGGIAADFAAYFPNLVKGLALLAPSGLLRPHHLGWSSKVMFSGLVPQRILESSIRKRLTGGPAGTNTVQKLRGEKPTETVAAGPEDAVDAVVAEATTGASDPHFNSVPLNKDKPHLTVESAVKWQIQHNKGFIRSFASSIKYSSISGHAQTWERLRNFGSPVVILAGRTDPIIIPTELEEDAKAAIGDENVEWRVLEGGHEFPITQPERVVQEIWGVWEA</sequence>
<evidence type="ECO:0000313" key="5">
    <source>
        <dbReference type="Proteomes" id="UP000696280"/>
    </source>
</evidence>
<dbReference type="InterPro" id="IPR029058">
    <property type="entry name" value="AB_hydrolase_fold"/>
</dbReference>
<dbReference type="InterPro" id="IPR000073">
    <property type="entry name" value="AB_hydrolase_1"/>
</dbReference>
<dbReference type="InterPro" id="IPR050266">
    <property type="entry name" value="AB_hydrolase_sf"/>
</dbReference>
<evidence type="ECO:0000313" key="4">
    <source>
        <dbReference type="EMBL" id="CAG8954138.1"/>
    </source>
</evidence>
<organism evidence="4 5">
    <name type="scientific">Hymenoscyphus fraxineus</name>
    <dbReference type="NCBI Taxonomy" id="746836"/>
    <lineage>
        <taxon>Eukaryota</taxon>
        <taxon>Fungi</taxon>
        <taxon>Dikarya</taxon>
        <taxon>Ascomycota</taxon>
        <taxon>Pezizomycotina</taxon>
        <taxon>Leotiomycetes</taxon>
        <taxon>Helotiales</taxon>
        <taxon>Helotiaceae</taxon>
        <taxon>Hymenoscyphus</taxon>
    </lineage>
</organism>
<reference evidence="4" key="1">
    <citation type="submission" date="2021-07" db="EMBL/GenBank/DDBJ databases">
        <authorList>
            <person name="Durling M."/>
        </authorList>
    </citation>
    <scope>NUCLEOTIDE SEQUENCE</scope>
</reference>
<comment type="caution">
    <text evidence="4">The sequence shown here is derived from an EMBL/GenBank/DDBJ whole genome shotgun (WGS) entry which is preliminary data.</text>
</comment>
<accession>A0A9N9KWI7</accession>
<dbReference type="EMBL" id="CAJVRL010000055">
    <property type="protein sequence ID" value="CAG8954138.1"/>
    <property type="molecule type" value="Genomic_DNA"/>
</dbReference>
<keyword evidence="5" id="KW-1185">Reference proteome</keyword>
<protein>
    <recommendedName>
        <fullName evidence="3">AB hydrolase-1 domain-containing protein</fullName>
    </recommendedName>
</protein>
<dbReference type="PRINTS" id="PR00111">
    <property type="entry name" value="ABHYDROLASE"/>
</dbReference>
<dbReference type="GO" id="GO:0016020">
    <property type="term" value="C:membrane"/>
    <property type="evidence" value="ECO:0007669"/>
    <property type="project" value="TreeGrafter"/>
</dbReference>
<keyword evidence="2" id="KW-0378">Hydrolase</keyword>
<dbReference type="SUPFAM" id="SSF53474">
    <property type="entry name" value="alpha/beta-Hydrolases"/>
    <property type="match status" value="1"/>
</dbReference>
<dbReference type="OrthoDB" id="408373at2759"/>
<evidence type="ECO:0000259" key="3">
    <source>
        <dbReference type="Pfam" id="PF12697"/>
    </source>
</evidence>
<proteinExistence type="inferred from homology"/>
<evidence type="ECO:0000256" key="2">
    <source>
        <dbReference type="ARBA" id="ARBA00022801"/>
    </source>
</evidence>
<dbReference type="Pfam" id="PF12697">
    <property type="entry name" value="Abhydrolase_6"/>
    <property type="match status" value="1"/>
</dbReference>
<dbReference type="Gene3D" id="3.40.50.1820">
    <property type="entry name" value="alpha/beta hydrolase"/>
    <property type="match status" value="1"/>
</dbReference>
<feature type="domain" description="AB hydrolase-1" evidence="3">
    <location>
        <begin position="96"/>
        <end position="386"/>
    </location>
</feature>
<dbReference type="PANTHER" id="PTHR43798:SF14">
    <property type="entry name" value="SERINE HYDROLASE-LIKE PROTEIN DDB_G0286239"/>
    <property type="match status" value="1"/>
</dbReference>
<name>A0A9N9KWI7_9HELO</name>
<comment type="similarity">
    <text evidence="1">Belongs to the AB hydrolase superfamily.</text>
</comment>
<dbReference type="Proteomes" id="UP000696280">
    <property type="component" value="Unassembled WGS sequence"/>
</dbReference>
<evidence type="ECO:0000256" key="1">
    <source>
        <dbReference type="ARBA" id="ARBA00008645"/>
    </source>
</evidence>
<dbReference type="GO" id="GO:0016787">
    <property type="term" value="F:hydrolase activity"/>
    <property type="evidence" value="ECO:0007669"/>
    <property type="project" value="UniProtKB-KW"/>
</dbReference>
<dbReference type="PANTHER" id="PTHR43798">
    <property type="entry name" value="MONOACYLGLYCEROL LIPASE"/>
    <property type="match status" value="1"/>
</dbReference>
<gene>
    <name evidence="4" type="ORF">HYFRA_00009242</name>
</gene>